<organism evidence="1 2">
    <name type="scientific">Patiriisocius marinistellae</name>
    <dbReference type="NCBI Taxonomy" id="2494560"/>
    <lineage>
        <taxon>Bacteria</taxon>
        <taxon>Pseudomonadati</taxon>
        <taxon>Bacteroidota</taxon>
        <taxon>Flavobacteriia</taxon>
        <taxon>Flavobacteriales</taxon>
        <taxon>Flavobacteriaceae</taxon>
        <taxon>Patiriisocius</taxon>
    </lineage>
</organism>
<dbReference type="AlphaFoldDB" id="A0A5J4FTY7"/>
<name>A0A5J4FTY7_9FLAO</name>
<proteinExistence type="predicted"/>
<reference evidence="1 2" key="1">
    <citation type="submission" date="2019-08" db="EMBL/GenBank/DDBJ databases">
        <title>Ulvibacter marinistellae sp. nov., isolated from a starfish, Patiria pectinifera.</title>
        <authorList>
            <person name="Kawano K."/>
            <person name="Ushijima N."/>
            <person name="Kihara M."/>
            <person name="Itoh H."/>
        </authorList>
    </citation>
    <scope>NUCLEOTIDE SEQUENCE [LARGE SCALE GENOMIC DNA]</scope>
    <source>
        <strain evidence="1 2">KK4</strain>
    </source>
</reference>
<evidence type="ECO:0000313" key="1">
    <source>
        <dbReference type="EMBL" id="GEQ84498.1"/>
    </source>
</evidence>
<protein>
    <submittedName>
        <fullName evidence="1">Uncharacterized protein</fullName>
    </submittedName>
</protein>
<accession>A0A5J4FTY7</accession>
<dbReference type="Proteomes" id="UP000326994">
    <property type="component" value="Unassembled WGS sequence"/>
</dbReference>
<comment type="caution">
    <text evidence="1">The sequence shown here is derived from an EMBL/GenBank/DDBJ whole genome shotgun (WGS) entry which is preliminary data.</text>
</comment>
<gene>
    <name evidence="1" type="ORF">ULMS_00060</name>
</gene>
<keyword evidence="2" id="KW-1185">Reference proteome</keyword>
<evidence type="ECO:0000313" key="2">
    <source>
        <dbReference type="Proteomes" id="UP000326994"/>
    </source>
</evidence>
<dbReference type="EMBL" id="BKCF01000001">
    <property type="protein sequence ID" value="GEQ84498.1"/>
    <property type="molecule type" value="Genomic_DNA"/>
</dbReference>
<sequence length="209" mass="23731">MGNDQQIESNYISSKTTPIFKGYKDTNGSIYMNEEFQMGSIIMNGKVVANNVALRYNVLDEEIELTKGLNSGITVANVIKKDANIHVSIANETLVFLPSPNKNMRDGYFNVLREGKNISLYKKLSKDYREGKVSVNSIARSVPATFKEQETLYVKIKDGSLMELSNSKSKRKRLFIDKEEAMKNHIDNENLNLRKDDDLISAIDFYNTL</sequence>